<evidence type="ECO:0000313" key="2">
    <source>
        <dbReference type="EMBL" id="KAK6948116.1"/>
    </source>
</evidence>
<dbReference type="EMBL" id="JBANMG010000010">
    <property type="protein sequence ID" value="KAK6948116.1"/>
    <property type="molecule type" value="Genomic_DNA"/>
</dbReference>
<reference evidence="2 3" key="1">
    <citation type="journal article" date="2024" name="Front Chem Biol">
        <title>Unveiling the potential of Daldinia eschscholtzii MFLUCC 19-0629 through bioactivity and bioinformatics studies for enhanced sustainable agriculture production.</title>
        <authorList>
            <person name="Brooks S."/>
            <person name="Weaver J.A."/>
            <person name="Klomchit A."/>
            <person name="Alharthi S.A."/>
            <person name="Onlamun T."/>
            <person name="Nurani R."/>
            <person name="Vong T.K."/>
            <person name="Alberti F."/>
            <person name="Greco C."/>
        </authorList>
    </citation>
    <scope>NUCLEOTIDE SEQUENCE [LARGE SCALE GENOMIC DNA]</scope>
    <source>
        <strain evidence="2">MFLUCC 19-0629</strain>
    </source>
</reference>
<comment type="caution">
    <text evidence="2">The sequence shown here is derived from an EMBL/GenBank/DDBJ whole genome shotgun (WGS) entry which is preliminary data.</text>
</comment>
<name>A0AAX6M6U3_9PEZI</name>
<organism evidence="2 3">
    <name type="scientific">Daldinia eschscholtzii</name>
    <dbReference type="NCBI Taxonomy" id="292717"/>
    <lineage>
        <taxon>Eukaryota</taxon>
        <taxon>Fungi</taxon>
        <taxon>Dikarya</taxon>
        <taxon>Ascomycota</taxon>
        <taxon>Pezizomycotina</taxon>
        <taxon>Sordariomycetes</taxon>
        <taxon>Xylariomycetidae</taxon>
        <taxon>Xylariales</taxon>
        <taxon>Hypoxylaceae</taxon>
        <taxon>Daldinia</taxon>
    </lineage>
</organism>
<feature type="region of interest" description="Disordered" evidence="1">
    <location>
        <begin position="1"/>
        <end position="29"/>
    </location>
</feature>
<sequence>MVSKGLEMAETDTPSNPTGDNTQKAALPPPDWLKTWRRRFHGQRWGFVAFRTAYFSDDNGDERWNKFREEFERIVQLPFARDIAHAQERGLLLPDDFEEARAKFVVQWVDDRGIATGPISADSLRAKYAAMRPSLDAALSWEIFLCASPEAVKSFEEEAANTDETSKFWRPRAPFMLAVVAHGDSGLEEDHEEAAWFKPVFKVAAEVLVESLVAVLDMGTSIPRITRLVRRATELDPGLKHGPLEETRELDEMWWSMHLSPTRMRNRMRITRGIIVDE</sequence>
<accession>A0AAX6M6U3</accession>
<gene>
    <name evidence="2" type="ORF">Daesc_009880</name>
</gene>
<dbReference type="AlphaFoldDB" id="A0AAX6M6U3"/>
<evidence type="ECO:0000313" key="3">
    <source>
        <dbReference type="Proteomes" id="UP001369815"/>
    </source>
</evidence>
<proteinExistence type="predicted"/>
<evidence type="ECO:0000256" key="1">
    <source>
        <dbReference type="SAM" id="MobiDB-lite"/>
    </source>
</evidence>
<feature type="compositionally biased region" description="Polar residues" evidence="1">
    <location>
        <begin position="12"/>
        <end position="24"/>
    </location>
</feature>
<protein>
    <submittedName>
        <fullName evidence="2">Uncharacterized protein</fullName>
    </submittedName>
</protein>
<keyword evidence="3" id="KW-1185">Reference proteome</keyword>
<dbReference type="Proteomes" id="UP001369815">
    <property type="component" value="Unassembled WGS sequence"/>
</dbReference>